<dbReference type="AlphaFoldDB" id="A0A2I1K6Q2"/>
<protein>
    <recommendedName>
        <fullName evidence="2 9">Translation initiation factor IF-2</fullName>
    </recommendedName>
</protein>
<feature type="compositionally biased region" description="Basic residues" evidence="11">
    <location>
        <begin position="105"/>
        <end position="116"/>
    </location>
</feature>
<dbReference type="GO" id="GO:0003743">
    <property type="term" value="F:translation initiation factor activity"/>
    <property type="evidence" value="ECO:0007669"/>
    <property type="project" value="UniProtKB-UniRule"/>
</dbReference>
<evidence type="ECO:0000256" key="7">
    <source>
        <dbReference type="ARBA" id="ARBA00023134"/>
    </source>
</evidence>
<dbReference type="GO" id="GO:0005829">
    <property type="term" value="C:cytosol"/>
    <property type="evidence" value="ECO:0007669"/>
    <property type="project" value="TreeGrafter"/>
</dbReference>
<feature type="binding site" evidence="9">
    <location>
        <begin position="293"/>
        <end position="297"/>
    </location>
    <ligand>
        <name>GTP</name>
        <dbReference type="ChEBI" id="CHEBI:37565"/>
    </ligand>
</feature>
<dbReference type="InterPro" id="IPR005225">
    <property type="entry name" value="Small_GTP-bd"/>
</dbReference>
<feature type="compositionally biased region" description="Basic and acidic residues" evidence="11">
    <location>
        <begin position="136"/>
        <end position="150"/>
    </location>
</feature>
<feature type="compositionally biased region" description="Basic and acidic residues" evidence="11">
    <location>
        <begin position="59"/>
        <end position="86"/>
    </location>
</feature>
<dbReference type="Gene3D" id="2.40.30.10">
    <property type="entry name" value="Translation factors"/>
    <property type="match status" value="2"/>
</dbReference>
<feature type="binding site" evidence="9">
    <location>
        <begin position="245"/>
        <end position="252"/>
    </location>
    <ligand>
        <name>GTP</name>
        <dbReference type="ChEBI" id="CHEBI:37565"/>
    </ligand>
</feature>
<dbReference type="NCBIfam" id="TIGR00231">
    <property type="entry name" value="small_GTP"/>
    <property type="match status" value="1"/>
</dbReference>
<dbReference type="Pfam" id="PF22042">
    <property type="entry name" value="EF-G_D2"/>
    <property type="match status" value="1"/>
</dbReference>
<dbReference type="Pfam" id="PF11987">
    <property type="entry name" value="IF-2"/>
    <property type="match status" value="1"/>
</dbReference>
<keyword evidence="14" id="KW-1185">Reference proteome</keyword>
<dbReference type="InterPro" id="IPR009000">
    <property type="entry name" value="Transl_B-barrel_sf"/>
</dbReference>
<evidence type="ECO:0000256" key="1">
    <source>
        <dbReference type="ARBA" id="ARBA00007733"/>
    </source>
</evidence>
<feature type="domain" description="Tr-type G" evidence="12">
    <location>
        <begin position="236"/>
        <end position="407"/>
    </location>
</feature>
<dbReference type="Pfam" id="PF04760">
    <property type="entry name" value="IF2_N"/>
    <property type="match status" value="2"/>
</dbReference>
<dbReference type="InterPro" id="IPR000795">
    <property type="entry name" value="T_Tr_GTP-bd_dom"/>
</dbReference>
<dbReference type="InterPro" id="IPR053905">
    <property type="entry name" value="EF-G-like_DII"/>
</dbReference>
<dbReference type="Proteomes" id="UP000234775">
    <property type="component" value="Unassembled WGS sequence"/>
</dbReference>
<dbReference type="InterPro" id="IPR027417">
    <property type="entry name" value="P-loop_NTPase"/>
</dbReference>
<dbReference type="RefSeq" id="WP_101660196.1">
    <property type="nucleotide sequence ID" value="NZ_PKGZ01000003.1"/>
</dbReference>
<dbReference type="CDD" id="cd03692">
    <property type="entry name" value="mtIF2_IVc"/>
    <property type="match status" value="1"/>
</dbReference>
<keyword evidence="3 9" id="KW-0963">Cytoplasm</keyword>
<reference evidence="13 14" key="1">
    <citation type="submission" date="2017-12" db="EMBL/GenBank/DDBJ databases">
        <title>Phylogenetic diversity of female urinary microbiome.</title>
        <authorList>
            <person name="Thomas-White K."/>
            <person name="Wolfe A.J."/>
        </authorList>
    </citation>
    <scope>NUCLEOTIDE SEQUENCE [LARGE SCALE GENOMIC DNA]</scope>
    <source>
        <strain evidence="13 14">UMB0844</strain>
    </source>
</reference>
<accession>A0A2I1K6Q2</accession>
<dbReference type="InterPro" id="IPR006847">
    <property type="entry name" value="IF2_N"/>
</dbReference>
<dbReference type="FunFam" id="2.40.30.10:FF:000007">
    <property type="entry name" value="Translation initiation factor IF-2"/>
    <property type="match status" value="1"/>
</dbReference>
<dbReference type="EMBL" id="PKGZ01000003">
    <property type="protein sequence ID" value="PKY91326.1"/>
    <property type="molecule type" value="Genomic_DNA"/>
</dbReference>
<comment type="function">
    <text evidence="8 9 10">One of the essential components for the initiation of protein synthesis. Protects formylmethionyl-tRNA from spontaneous hydrolysis and promotes its binding to the 30S ribosomal subunits. Also involved in the hydrolysis of GTP during the formation of the 70S ribosomal complex.</text>
</comment>
<dbReference type="SUPFAM" id="SSF52156">
    <property type="entry name" value="Initiation factor IF2/eIF5b, domain 3"/>
    <property type="match status" value="1"/>
</dbReference>
<organism evidence="13 14">
    <name type="scientific">Aerococcus christensenii</name>
    <dbReference type="NCBI Taxonomy" id="87541"/>
    <lineage>
        <taxon>Bacteria</taxon>
        <taxon>Bacillati</taxon>
        <taxon>Bacillota</taxon>
        <taxon>Bacilli</taxon>
        <taxon>Lactobacillales</taxon>
        <taxon>Aerococcaceae</taxon>
        <taxon>Aerococcus</taxon>
    </lineage>
</organism>
<gene>
    <name evidence="9" type="primary">infB</name>
    <name evidence="13" type="ORF">CYJ27_04410</name>
</gene>
<evidence type="ECO:0000259" key="12">
    <source>
        <dbReference type="PROSITE" id="PS51722"/>
    </source>
</evidence>
<evidence type="ECO:0000256" key="8">
    <source>
        <dbReference type="ARBA" id="ARBA00025162"/>
    </source>
</evidence>
<name>A0A2I1K6Q2_9LACT</name>
<dbReference type="PANTHER" id="PTHR43381:SF5">
    <property type="entry name" value="TR-TYPE G DOMAIN-CONTAINING PROTEIN"/>
    <property type="match status" value="1"/>
</dbReference>
<evidence type="ECO:0000256" key="5">
    <source>
        <dbReference type="ARBA" id="ARBA00022741"/>
    </source>
</evidence>
<dbReference type="Pfam" id="PF00009">
    <property type="entry name" value="GTP_EFTU"/>
    <property type="match status" value="1"/>
</dbReference>
<keyword evidence="4 9" id="KW-0396">Initiation factor</keyword>
<keyword evidence="5 9" id="KW-0547">Nucleotide-binding</keyword>
<dbReference type="GO" id="GO:0003924">
    <property type="term" value="F:GTPase activity"/>
    <property type="evidence" value="ECO:0007669"/>
    <property type="project" value="UniProtKB-UniRule"/>
</dbReference>
<dbReference type="NCBIfam" id="TIGR00487">
    <property type="entry name" value="IF-2"/>
    <property type="match status" value="1"/>
</dbReference>
<dbReference type="Gene3D" id="3.40.50.10050">
    <property type="entry name" value="Translation initiation factor IF- 2, domain 3"/>
    <property type="match status" value="1"/>
</dbReference>
<dbReference type="SUPFAM" id="SSF52540">
    <property type="entry name" value="P-loop containing nucleoside triphosphate hydrolases"/>
    <property type="match status" value="1"/>
</dbReference>
<dbReference type="FunFam" id="3.40.50.300:FF:000019">
    <property type="entry name" value="Translation initiation factor IF-2"/>
    <property type="match status" value="1"/>
</dbReference>
<comment type="caution">
    <text evidence="13">The sequence shown here is derived from an EMBL/GenBank/DDBJ whole genome shotgun (WGS) entry which is preliminary data.</text>
</comment>
<dbReference type="InterPro" id="IPR036925">
    <property type="entry name" value="TIF_IF2_dom3_sf"/>
</dbReference>
<sequence length="737" mass="82306">MSKKRVYEYAKEKKMSSKAILEKAESIGIHYKSHMSSISTDEEKKLDQLFSGKNSKNSKKSEKKAAPQPVEKKHPNSEKTDRPKKDKASKRKNFSQEDEEESGNKRRQNKKNRRQNKSNAYEDKSLKYNQRKKQHRDQPKPAETHKAETPSKVEFYDGMTVAELAKRVKKSPADLIKSLMMLGVMANQNQALDSDTIQVILADFGIEAEEKIIVDPTDFDHYFEEAKQEDKDKISSRPAVVTIMGHVDHGKTTLLDYLRQANVVEGEAGGITQHIGAYQVRVGKDKENITFLDTPGHAAFTTMRSRGADVTDIVVIVVAADDGVMPQTVEAINHAKAADVPIIVAVNKIDKPNANPDRVKQELMEYELIPEEWGGDTIFVNISAKFGQNIEELLDMILLVAEVEELKANPHRNALGSVIEAELDAHRGPVATILVQEGTLKQGDAIVIGNTYGRVRTMTNDQGRRIKTAGPSTPVEITGLQETPEAGDRFVVFDDEKTARSIGESRAQQAQERRRNQTHKVTLDNLFDTIKEGEMKTVNIIIKADVQGSVEAIASSMKKIDVEGVKVDIIHAATGAINESDVTLASASNAIIIGFNVRPTPLAKSQAQEEEVEIRLHNVIYDALQEVEDAMKGQLDPEYEEEVTGYATIRETYHVSKLGTIGGCMVTDGYIERDSLVRLIRDNIVIYQGQLSSLRRFQDDVKKVAKGFECGLMIENYNDIKIEDQIEAYHMIEVKAH</sequence>
<dbReference type="InterPro" id="IPR000178">
    <property type="entry name" value="TF_IF2_bacterial-like"/>
</dbReference>
<dbReference type="InterPro" id="IPR044145">
    <property type="entry name" value="IF2_II"/>
</dbReference>
<dbReference type="FunFam" id="3.40.50.10050:FF:000001">
    <property type="entry name" value="Translation initiation factor IF-2"/>
    <property type="match status" value="1"/>
</dbReference>
<dbReference type="CDD" id="cd01887">
    <property type="entry name" value="IF2_eIF5B"/>
    <property type="match status" value="1"/>
</dbReference>
<dbReference type="PROSITE" id="PS51722">
    <property type="entry name" value="G_TR_2"/>
    <property type="match status" value="1"/>
</dbReference>
<dbReference type="InterPro" id="IPR023115">
    <property type="entry name" value="TIF_IF2_dom3"/>
</dbReference>
<keyword evidence="7 9" id="KW-0342">GTP-binding</keyword>
<evidence type="ECO:0000256" key="9">
    <source>
        <dbReference type="HAMAP-Rule" id="MF_00100"/>
    </source>
</evidence>
<evidence type="ECO:0000256" key="6">
    <source>
        <dbReference type="ARBA" id="ARBA00022917"/>
    </source>
</evidence>
<dbReference type="InterPro" id="IPR015760">
    <property type="entry name" value="TIF_IF2"/>
</dbReference>
<dbReference type="CDD" id="cd03702">
    <property type="entry name" value="IF2_mtIF2_II"/>
    <property type="match status" value="1"/>
</dbReference>
<dbReference type="HAMAP" id="MF_00100_B">
    <property type="entry name" value="IF_2_B"/>
    <property type="match status" value="1"/>
</dbReference>
<dbReference type="GO" id="GO:0005525">
    <property type="term" value="F:GTP binding"/>
    <property type="evidence" value="ECO:0007669"/>
    <property type="project" value="UniProtKB-KW"/>
</dbReference>
<dbReference type="FunFam" id="2.40.30.10:FF:000008">
    <property type="entry name" value="Translation initiation factor IF-2"/>
    <property type="match status" value="1"/>
</dbReference>
<evidence type="ECO:0000256" key="4">
    <source>
        <dbReference type="ARBA" id="ARBA00022540"/>
    </source>
</evidence>
<evidence type="ECO:0000313" key="14">
    <source>
        <dbReference type="Proteomes" id="UP000234775"/>
    </source>
</evidence>
<dbReference type="PANTHER" id="PTHR43381">
    <property type="entry name" value="TRANSLATION INITIATION FACTOR IF-2-RELATED"/>
    <property type="match status" value="1"/>
</dbReference>
<dbReference type="Gene3D" id="1.10.10.2480">
    <property type="match status" value="1"/>
</dbReference>
<evidence type="ECO:0000313" key="13">
    <source>
        <dbReference type="EMBL" id="PKY91326.1"/>
    </source>
</evidence>
<evidence type="ECO:0000256" key="3">
    <source>
        <dbReference type="ARBA" id="ARBA00022490"/>
    </source>
</evidence>
<dbReference type="Gene3D" id="3.40.50.300">
    <property type="entry name" value="P-loop containing nucleotide triphosphate hydrolases"/>
    <property type="match status" value="1"/>
</dbReference>
<comment type="caution">
    <text evidence="9">Lacks conserved residue(s) required for the propagation of feature annotation.</text>
</comment>
<dbReference type="SUPFAM" id="SSF50447">
    <property type="entry name" value="Translation proteins"/>
    <property type="match status" value="2"/>
</dbReference>
<evidence type="ECO:0000256" key="11">
    <source>
        <dbReference type="SAM" id="MobiDB-lite"/>
    </source>
</evidence>
<feature type="region of interest" description="Disordered" evidence="11">
    <location>
        <begin position="31"/>
        <end position="150"/>
    </location>
</feature>
<comment type="subcellular location">
    <subcellularLocation>
        <location evidence="9">Cytoplasm</location>
    </subcellularLocation>
</comment>
<proteinExistence type="inferred from homology"/>
<evidence type="ECO:0000256" key="10">
    <source>
        <dbReference type="RuleBase" id="RU000644"/>
    </source>
</evidence>
<evidence type="ECO:0000256" key="2">
    <source>
        <dbReference type="ARBA" id="ARBA00020675"/>
    </source>
</evidence>
<comment type="similarity">
    <text evidence="1 9 10">Belongs to the TRAFAC class translation factor GTPase superfamily. Classic translation factor GTPase family. IF-2 subfamily.</text>
</comment>
<feature type="binding site" evidence="9">
    <location>
        <begin position="347"/>
        <end position="350"/>
    </location>
    <ligand>
        <name>GTP</name>
        <dbReference type="ChEBI" id="CHEBI:37565"/>
    </ligand>
</feature>
<keyword evidence="6 9" id="KW-0648">Protein biosynthesis</keyword>